<keyword evidence="3" id="KW-1185">Reference proteome</keyword>
<organism evidence="2 3">
    <name type="scientific">Paralvinella palmiformis</name>
    <dbReference type="NCBI Taxonomy" id="53620"/>
    <lineage>
        <taxon>Eukaryota</taxon>
        <taxon>Metazoa</taxon>
        <taxon>Spiralia</taxon>
        <taxon>Lophotrochozoa</taxon>
        <taxon>Annelida</taxon>
        <taxon>Polychaeta</taxon>
        <taxon>Sedentaria</taxon>
        <taxon>Canalipalpata</taxon>
        <taxon>Terebellida</taxon>
        <taxon>Terebelliformia</taxon>
        <taxon>Alvinellidae</taxon>
        <taxon>Paralvinella</taxon>
    </lineage>
</organism>
<evidence type="ECO:0000313" key="3">
    <source>
        <dbReference type="Proteomes" id="UP001208570"/>
    </source>
</evidence>
<accession>A0AAD9NB42</accession>
<protein>
    <submittedName>
        <fullName evidence="2">Uncharacterized protein</fullName>
    </submittedName>
</protein>
<evidence type="ECO:0000256" key="1">
    <source>
        <dbReference type="SAM" id="MobiDB-lite"/>
    </source>
</evidence>
<evidence type="ECO:0000313" key="2">
    <source>
        <dbReference type="EMBL" id="KAK2161681.1"/>
    </source>
</evidence>
<dbReference type="EMBL" id="JAODUP010000111">
    <property type="protein sequence ID" value="KAK2161681.1"/>
    <property type="molecule type" value="Genomic_DNA"/>
</dbReference>
<feature type="region of interest" description="Disordered" evidence="1">
    <location>
        <begin position="1"/>
        <end position="73"/>
    </location>
</feature>
<reference evidence="2" key="1">
    <citation type="journal article" date="2023" name="Mol. Biol. Evol.">
        <title>Third-Generation Sequencing Reveals the Adaptive Role of the Epigenome in Three Deep-Sea Polychaetes.</title>
        <authorList>
            <person name="Perez M."/>
            <person name="Aroh O."/>
            <person name="Sun Y."/>
            <person name="Lan Y."/>
            <person name="Juniper S.K."/>
            <person name="Young C.R."/>
            <person name="Angers B."/>
            <person name="Qian P.Y."/>
        </authorList>
    </citation>
    <scope>NUCLEOTIDE SEQUENCE</scope>
    <source>
        <strain evidence="2">P08H-3</strain>
    </source>
</reference>
<proteinExistence type="predicted"/>
<name>A0AAD9NB42_9ANNE</name>
<comment type="caution">
    <text evidence="2">The sequence shown here is derived from an EMBL/GenBank/DDBJ whole genome shotgun (WGS) entry which is preliminary data.</text>
</comment>
<gene>
    <name evidence="2" type="ORF">LSH36_111g00000</name>
</gene>
<dbReference type="Proteomes" id="UP001208570">
    <property type="component" value="Unassembled WGS sequence"/>
</dbReference>
<dbReference type="AlphaFoldDB" id="A0AAD9NB42"/>
<sequence length="96" mass="10438">MNQATSDSSSSDDEATEQTKLMTAHIQNERLGDASDPVVVSIQPTSPQARINPEYSSAGEGEVEESEHPRSERHDRAYVFSTSEVCWPAPIGFGIS</sequence>